<protein>
    <recommendedName>
        <fullName evidence="1">Zinc-ribbon 15 domain-containing protein</fullName>
    </recommendedName>
</protein>
<evidence type="ECO:0000313" key="2">
    <source>
        <dbReference type="EMBL" id="EHY64523.1"/>
    </source>
</evidence>
<accession>H8ZFG2</accession>
<dbReference type="EMBL" id="JH604640">
    <property type="protein sequence ID" value="EHY64523.1"/>
    <property type="molecule type" value="Genomic_DNA"/>
</dbReference>
<dbReference type="EMBL" id="AKIJ01000001">
    <property type="protein sequence ID" value="KFG27312.1"/>
    <property type="molecule type" value="Genomic_DNA"/>
</dbReference>
<evidence type="ECO:0000313" key="4">
    <source>
        <dbReference type="Proteomes" id="UP000054524"/>
    </source>
</evidence>
<dbReference type="OrthoDB" id="2186446at2759"/>
<name>H8ZFG2_NEMA1</name>
<dbReference type="AlphaFoldDB" id="H8ZFG2"/>
<dbReference type="InterPro" id="IPR031493">
    <property type="entry name" value="Zinc_ribbon_15"/>
</dbReference>
<sequence length="101" mass="11393">MLIKEINRQSSADVEEKDSSIVCSICKTDSKIVARRNTKWLTLCFLEVLEIKKYSAYAACSNCLNALPDGYGVCEECRHLTQQNRARCENCSKKAPEIEDA</sequence>
<organism evidence="2">
    <name type="scientific">Nematocida ausubeli (strain ATCC PRA-371 / ERTm2)</name>
    <name type="common">Nematode killer fungus</name>
    <dbReference type="NCBI Taxonomy" id="1913371"/>
    <lineage>
        <taxon>Eukaryota</taxon>
        <taxon>Fungi</taxon>
        <taxon>Fungi incertae sedis</taxon>
        <taxon>Microsporidia</taxon>
        <taxon>Nematocida</taxon>
    </lineage>
</organism>
<proteinExistence type="predicted"/>
<reference evidence="2" key="1">
    <citation type="submission" date="2011-03" db="EMBL/GenBank/DDBJ databases">
        <title>The Genome Sequence of Nematocida sp1 strain ERTm2.</title>
        <authorList>
            <consortium name="The Broad Institute Genome Sequencing Platform"/>
            <consortium name="The Broad Institute Genome Sequencing Center for Infectious Disease"/>
            <person name="Cuomo C."/>
            <person name="Troemel E."/>
            <person name="Young S.K."/>
            <person name="Zeng Q."/>
            <person name="Gargeya S."/>
            <person name="Fitzgerald M."/>
            <person name="Haas B."/>
            <person name="Abouelleil A."/>
            <person name="Alvarado L."/>
            <person name="Arachchi H.M."/>
            <person name="Berlin A."/>
            <person name="Brown A."/>
            <person name="Chapman S.B."/>
            <person name="Chen Z."/>
            <person name="Dunbar C."/>
            <person name="Freedman E."/>
            <person name="Gearin G."/>
            <person name="Gellesch M."/>
            <person name="Goldberg J."/>
            <person name="Griggs A."/>
            <person name="Gujja S."/>
            <person name="Heilman E.R."/>
            <person name="Heiman D."/>
            <person name="Howarth C."/>
            <person name="Larson L."/>
            <person name="Lui A."/>
            <person name="MacDonald P.J.P."/>
            <person name="Mehta T."/>
            <person name="Montmayeur A."/>
            <person name="Murphy C."/>
            <person name="Neiman D."/>
            <person name="Pearson M."/>
            <person name="Priest M."/>
            <person name="Roberts A."/>
            <person name="Saif S."/>
            <person name="Shea T."/>
            <person name="Shenoy N."/>
            <person name="Sisk P."/>
            <person name="Stolte C."/>
            <person name="Sykes S."/>
            <person name="White J."/>
            <person name="Yandava C."/>
            <person name="Wortman J."/>
            <person name="Nusbaum C."/>
            <person name="Birren B."/>
        </authorList>
    </citation>
    <scope>NUCLEOTIDE SEQUENCE</scope>
    <source>
        <strain evidence="2">ERTm2</strain>
    </source>
</reference>
<feature type="domain" description="Zinc-ribbon 15" evidence="1">
    <location>
        <begin position="21"/>
        <end position="92"/>
    </location>
</feature>
<dbReference type="Pfam" id="PF17032">
    <property type="entry name" value="Zn_ribbon_15"/>
    <property type="match status" value="1"/>
</dbReference>
<gene>
    <name evidence="2" type="ORF">NERG_02333</name>
    <name evidence="3" type="ORF">NESG_00390</name>
</gene>
<keyword evidence="4" id="KW-1185">Reference proteome</keyword>
<reference evidence="3 4" key="3">
    <citation type="journal article" date="2014" name="Genome Announc.">
        <title>Genome Sequence of the Microsporidian Species Nematocida sp1 Strain ERTm6 (ATCC PRA-372).</title>
        <authorList>
            <person name="Bakowski M.A."/>
            <person name="Priest M."/>
            <person name="Young S."/>
            <person name="Cuomo C.A."/>
            <person name="Troemel E.R."/>
        </authorList>
    </citation>
    <scope>NUCLEOTIDE SEQUENCE [LARGE SCALE GENOMIC DNA]</scope>
    <source>
        <strain evidence="3 4">ERTm6</strain>
    </source>
</reference>
<reference evidence="3" key="2">
    <citation type="submission" date="2012-10" db="EMBL/GenBank/DDBJ databases">
        <authorList>
            <consortium name="The Broad Institute Genome Sequencing Platform"/>
            <consortium name="The Broad Institute Genome Sequencing Center for Infectious Disease"/>
            <person name="Cuomo C."/>
            <person name="Troemel E."/>
            <person name="Walker B."/>
            <person name="Young S.K."/>
            <person name="Zeng Q."/>
            <person name="Gargeya S."/>
            <person name="Fitzgerald M."/>
            <person name="Haas B."/>
            <person name="Abouelleil A."/>
            <person name="Alvarado L."/>
            <person name="Arachchi H.M."/>
            <person name="Berlin A.M."/>
            <person name="Chapman S.B."/>
            <person name="Goldberg J."/>
            <person name="Griggs A."/>
            <person name="Gujja S."/>
            <person name="Hansen M."/>
            <person name="Howarth C."/>
            <person name="Imamovic A."/>
            <person name="Larimer J."/>
            <person name="McCowan C."/>
            <person name="Murphy C."/>
            <person name="Neiman D."/>
            <person name="Pearson M."/>
            <person name="Priest M."/>
            <person name="Roberts A."/>
            <person name="Saif S."/>
            <person name="Shea T."/>
            <person name="Sisk P."/>
            <person name="Sykes S."/>
            <person name="Wortman J."/>
            <person name="Nusbaum C."/>
            <person name="Birren B."/>
        </authorList>
    </citation>
    <scope>NUCLEOTIDE SEQUENCE</scope>
    <source>
        <strain evidence="3">ERTm6</strain>
    </source>
</reference>
<dbReference type="HOGENOM" id="CLU_2197637_0_0_1"/>
<accession>A0A086J594</accession>
<dbReference type="Proteomes" id="UP000054524">
    <property type="component" value="Unassembled WGS sequence"/>
</dbReference>
<evidence type="ECO:0000259" key="1">
    <source>
        <dbReference type="Pfam" id="PF17032"/>
    </source>
</evidence>
<dbReference type="Proteomes" id="UP000005622">
    <property type="component" value="Unassembled WGS sequence"/>
</dbReference>
<evidence type="ECO:0000313" key="3">
    <source>
        <dbReference type="EMBL" id="KFG27312.1"/>
    </source>
</evidence>